<evidence type="ECO:0000313" key="7">
    <source>
        <dbReference type="Proteomes" id="UP000422736"/>
    </source>
</evidence>
<comment type="similarity">
    <text evidence="2">Belongs to the CCS1 family.</text>
</comment>
<dbReference type="InterPro" id="IPR006121">
    <property type="entry name" value="HMA_dom"/>
</dbReference>
<sequence length="244" mass="26344">MENIDFDSTYAVDMHCESCTKDIENCLKNVDGIKSVSFDLNDKLMNVKGHAAPSAIINALQECGRESIIRGTGKPNSAAVSILEEHDSSNTSGVNPVLGLARIVEVADKKTFFDININGVKKPGLYYASVRSSGDLTDGVKSSGDALYKLDTPIDCSKPSDSIPNTYSGNAFILAPYHVWEILGRSFVVTSNPEHKVTGADDISVGGVIARSAGAWENTKQVCACSGKTLWQERKDAIQHNIRF</sequence>
<dbReference type="CDD" id="cd00371">
    <property type="entry name" value="HMA"/>
    <property type="match status" value="1"/>
</dbReference>
<keyword evidence="4" id="KW-1015">Disulfide bond</keyword>
<dbReference type="InterPro" id="IPR036163">
    <property type="entry name" value="HMA_dom_sf"/>
</dbReference>
<dbReference type="Pfam" id="PF00403">
    <property type="entry name" value="HMA"/>
    <property type="match status" value="1"/>
</dbReference>
<dbReference type="SUPFAM" id="SSF55008">
    <property type="entry name" value="HMA, heavy metal-associated domain"/>
    <property type="match status" value="1"/>
</dbReference>
<dbReference type="EMBL" id="CP015057">
    <property type="protein sequence ID" value="QGN16068.1"/>
    <property type="molecule type" value="Genomic_DNA"/>
</dbReference>
<evidence type="ECO:0000256" key="2">
    <source>
        <dbReference type="ARBA" id="ARBA00010636"/>
    </source>
</evidence>
<accession>A0ABX6EUU9</accession>
<dbReference type="Gene3D" id="2.60.40.200">
    <property type="entry name" value="Superoxide dismutase, copper/zinc binding domain"/>
    <property type="match status" value="1"/>
</dbReference>
<protein>
    <recommendedName>
        <fullName evidence="3">Superoxide dismutase 1 copper chaperone</fullName>
    </recommendedName>
</protein>
<dbReference type="Proteomes" id="UP000422736">
    <property type="component" value="Chromosome 4"/>
</dbReference>
<dbReference type="InterPro" id="IPR036423">
    <property type="entry name" value="SOD-like_Cu/Zn_dom_sf"/>
</dbReference>
<evidence type="ECO:0000256" key="1">
    <source>
        <dbReference type="ARBA" id="ARBA00001973"/>
    </source>
</evidence>
<dbReference type="PROSITE" id="PS50846">
    <property type="entry name" value="HMA_2"/>
    <property type="match status" value="1"/>
</dbReference>
<comment type="cofactor">
    <cofactor evidence="1">
        <name>Cu(2+)</name>
        <dbReference type="ChEBI" id="CHEBI:29036"/>
    </cofactor>
</comment>
<evidence type="ECO:0000256" key="3">
    <source>
        <dbReference type="ARBA" id="ARBA00016103"/>
    </source>
</evidence>
<keyword evidence="7" id="KW-1185">Reference proteome</keyword>
<evidence type="ECO:0000313" key="6">
    <source>
        <dbReference type="EMBL" id="QGN16068.1"/>
    </source>
</evidence>
<organism evidence="6 7">
    <name type="scientific">Kluyveromyces marxianus</name>
    <name type="common">Yeast</name>
    <name type="synonym">Candida kefyr</name>
    <dbReference type="NCBI Taxonomy" id="4911"/>
    <lineage>
        <taxon>Eukaryota</taxon>
        <taxon>Fungi</taxon>
        <taxon>Dikarya</taxon>
        <taxon>Ascomycota</taxon>
        <taxon>Saccharomycotina</taxon>
        <taxon>Saccharomycetes</taxon>
        <taxon>Saccharomycetales</taxon>
        <taxon>Saccharomycetaceae</taxon>
        <taxon>Kluyveromyces</taxon>
    </lineage>
</organism>
<dbReference type="Gene3D" id="3.30.70.100">
    <property type="match status" value="1"/>
</dbReference>
<gene>
    <name evidence="6" type="primary">CCS1</name>
    <name evidence="6" type="ORF">FIM1_2768</name>
</gene>
<feature type="domain" description="HMA" evidence="5">
    <location>
        <begin position="5"/>
        <end position="68"/>
    </location>
</feature>
<evidence type="ECO:0000259" key="5">
    <source>
        <dbReference type="PROSITE" id="PS50846"/>
    </source>
</evidence>
<reference evidence="6 7" key="1">
    <citation type="submission" date="2016-03" db="EMBL/GenBank/DDBJ databases">
        <title>How can Kluyveromyces marxianus grow so fast - potential evolutionary course in Saccharomyces Complex revealed by comparative genomics.</title>
        <authorList>
            <person name="Mo W."/>
            <person name="Lu W."/>
            <person name="Yang X."/>
            <person name="Qi J."/>
            <person name="Lv H."/>
        </authorList>
    </citation>
    <scope>NUCLEOTIDE SEQUENCE [LARGE SCALE GENOMIC DNA]</scope>
    <source>
        <strain evidence="6 7">FIM1</strain>
    </source>
</reference>
<name>A0ABX6EUU9_KLUMA</name>
<evidence type="ECO:0000256" key="4">
    <source>
        <dbReference type="ARBA" id="ARBA00023157"/>
    </source>
</evidence>
<dbReference type="SUPFAM" id="SSF49329">
    <property type="entry name" value="Cu,Zn superoxide dismutase-like"/>
    <property type="match status" value="1"/>
</dbReference>
<proteinExistence type="inferred from homology"/>